<evidence type="ECO:0000313" key="1">
    <source>
        <dbReference type="EMBL" id="KIO05630.1"/>
    </source>
</evidence>
<reference evidence="1 2" key="1">
    <citation type="submission" date="2014-04" db="EMBL/GenBank/DDBJ databases">
        <authorList>
            <consortium name="DOE Joint Genome Institute"/>
            <person name="Kuo A."/>
            <person name="Kohler A."/>
            <person name="Costa M.D."/>
            <person name="Nagy L.G."/>
            <person name="Floudas D."/>
            <person name="Copeland A."/>
            <person name="Barry K.W."/>
            <person name="Cichocki N."/>
            <person name="Veneault-Fourrey C."/>
            <person name="LaButti K."/>
            <person name="Lindquist E.A."/>
            <person name="Lipzen A."/>
            <person name="Lundell T."/>
            <person name="Morin E."/>
            <person name="Murat C."/>
            <person name="Sun H."/>
            <person name="Tunlid A."/>
            <person name="Henrissat B."/>
            <person name="Grigoriev I.V."/>
            <person name="Hibbett D.S."/>
            <person name="Martin F."/>
            <person name="Nordberg H.P."/>
            <person name="Cantor M.N."/>
            <person name="Hua S.X."/>
        </authorList>
    </citation>
    <scope>NUCLEOTIDE SEQUENCE [LARGE SCALE GENOMIC DNA]</scope>
    <source>
        <strain evidence="1 2">Marx 270</strain>
    </source>
</reference>
<feature type="non-terminal residue" evidence="1">
    <location>
        <position position="54"/>
    </location>
</feature>
<reference evidence="2" key="2">
    <citation type="submission" date="2015-01" db="EMBL/GenBank/DDBJ databases">
        <title>Evolutionary Origins and Diversification of the Mycorrhizal Mutualists.</title>
        <authorList>
            <consortium name="DOE Joint Genome Institute"/>
            <consortium name="Mycorrhizal Genomics Consortium"/>
            <person name="Kohler A."/>
            <person name="Kuo A."/>
            <person name="Nagy L.G."/>
            <person name="Floudas D."/>
            <person name="Copeland A."/>
            <person name="Barry K.W."/>
            <person name="Cichocki N."/>
            <person name="Veneault-Fourrey C."/>
            <person name="LaButti K."/>
            <person name="Lindquist E.A."/>
            <person name="Lipzen A."/>
            <person name="Lundell T."/>
            <person name="Morin E."/>
            <person name="Murat C."/>
            <person name="Riley R."/>
            <person name="Ohm R."/>
            <person name="Sun H."/>
            <person name="Tunlid A."/>
            <person name="Henrissat B."/>
            <person name="Grigoriev I.V."/>
            <person name="Hibbett D.S."/>
            <person name="Martin F."/>
        </authorList>
    </citation>
    <scope>NUCLEOTIDE SEQUENCE [LARGE SCALE GENOMIC DNA]</scope>
    <source>
        <strain evidence="2">Marx 270</strain>
    </source>
</reference>
<dbReference type="OrthoDB" id="3265433at2759"/>
<organism evidence="1 2">
    <name type="scientific">Pisolithus tinctorius Marx 270</name>
    <dbReference type="NCBI Taxonomy" id="870435"/>
    <lineage>
        <taxon>Eukaryota</taxon>
        <taxon>Fungi</taxon>
        <taxon>Dikarya</taxon>
        <taxon>Basidiomycota</taxon>
        <taxon>Agaricomycotina</taxon>
        <taxon>Agaricomycetes</taxon>
        <taxon>Agaricomycetidae</taxon>
        <taxon>Boletales</taxon>
        <taxon>Sclerodermatineae</taxon>
        <taxon>Pisolithaceae</taxon>
        <taxon>Pisolithus</taxon>
    </lineage>
</organism>
<dbReference type="HOGENOM" id="CLU_003703_6_1_1"/>
<dbReference type="InParanoid" id="A0A0C3NXS3"/>
<accession>A0A0C3NXS3</accession>
<keyword evidence="2" id="KW-1185">Reference proteome</keyword>
<dbReference type="Proteomes" id="UP000054217">
    <property type="component" value="Unassembled WGS sequence"/>
</dbReference>
<gene>
    <name evidence="1" type="ORF">M404DRAFT_112485</name>
</gene>
<evidence type="ECO:0000313" key="2">
    <source>
        <dbReference type="Proteomes" id="UP000054217"/>
    </source>
</evidence>
<dbReference type="EMBL" id="KN831966">
    <property type="protein sequence ID" value="KIO05630.1"/>
    <property type="molecule type" value="Genomic_DNA"/>
</dbReference>
<dbReference type="AlphaFoldDB" id="A0A0C3NXS3"/>
<sequence>WMEEQELLMAEFEWMLNFFTHQAMQWQIFQSKCEAIGPACYASRQLAIFEQLAE</sequence>
<name>A0A0C3NXS3_PISTI</name>
<proteinExistence type="predicted"/>
<protein>
    <submittedName>
        <fullName evidence="1">Uncharacterized protein</fullName>
    </submittedName>
</protein>
<feature type="non-terminal residue" evidence="1">
    <location>
        <position position="1"/>
    </location>
</feature>